<dbReference type="Gene3D" id="3.10.129.10">
    <property type="entry name" value="Hotdog Thioesterase"/>
    <property type="match status" value="1"/>
</dbReference>
<evidence type="ECO:0008006" key="4">
    <source>
        <dbReference type="Google" id="ProtNLM"/>
    </source>
</evidence>
<comment type="similarity">
    <text evidence="1">Belongs to the lcsJ thioesterase family.</text>
</comment>
<reference evidence="2 3" key="1">
    <citation type="journal article" date="2018" name="Mol. Biol. Evol.">
        <title>Broad Genomic Sampling Reveals a Smut Pathogenic Ancestry of the Fungal Clade Ustilaginomycotina.</title>
        <authorList>
            <person name="Kijpornyongpan T."/>
            <person name="Mondo S.J."/>
            <person name="Barry K."/>
            <person name="Sandor L."/>
            <person name="Lee J."/>
            <person name="Lipzen A."/>
            <person name="Pangilinan J."/>
            <person name="LaButti K."/>
            <person name="Hainaut M."/>
            <person name="Henrissat B."/>
            <person name="Grigoriev I.V."/>
            <person name="Spatafora J.W."/>
            <person name="Aime M.C."/>
        </authorList>
    </citation>
    <scope>NUCLEOTIDE SEQUENCE [LARGE SCALE GENOMIC DNA]</scope>
    <source>
        <strain evidence="2 3">MCA 4718</strain>
    </source>
</reference>
<name>A0A316UBJ3_9BASI</name>
<sequence>MVSYYYLALLPLLYSIRNSLPLAWTARVFYIIHTRSIASTPSLHPLIPKALSYFLPKLFPPRPKKGITTVVKPYQVLSCLPPPNSSIFNLTSISKHVASIDECDMNMHLSNSSYPKNFDFARLHFAYSILTRGLLEASKRDKAWIALGGTSFRFLKEIPLGSSYQVEVRVWTWDSKWVCE</sequence>
<proteinExistence type="inferred from homology"/>
<dbReference type="Proteomes" id="UP000245942">
    <property type="component" value="Unassembled WGS sequence"/>
</dbReference>
<evidence type="ECO:0000313" key="3">
    <source>
        <dbReference type="Proteomes" id="UP000245942"/>
    </source>
</evidence>
<protein>
    <recommendedName>
        <fullName evidence="4">Thioesterase domain-containing protein</fullName>
    </recommendedName>
</protein>
<organism evidence="2 3">
    <name type="scientific">Pseudomicrostroma glucosiphilum</name>
    <dbReference type="NCBI Taxonomy" id="1684307"/>
    <lineage>
        <taxon>Eukaryota</taxon>
        <taxon>Fungi</taxon>
        <taxon>Dikarya</taxon>
        <taxon>Basidiomycota</taxon>
        <taxon>Ustilaginomycotina</taxon>
        <taxon>Exobasidiomycetes</taxon>
        <taxon>Microstromatales</taxon>
        <taxon>Microstromatales incertae sedis</taxon>
        <taxon>Pseudomicrostroma</taxon>
    </lineage>
</organism>
<dbReference type="PANTHER" id="PTHR12475">
    <property type="match status" value="1"/>
</dbReference>
<dbReference type="OrthoDB" id="265761at2759"/>
<keyword evidence="3" id="KW-1185">Reference proteome</keyword>
<evidence type="ECO:0000313" key="2">
    <source>
        <dbReference type="EMBL" id="PWN22600.1"/>
    </source>
</evidence>
<dbReference type="RefSeq" id="XP_025349760.1">
    <property type="nucleotide sequence ID" value="XM_025492033.1"/>
</dbReference>
<evidence type="ECO:0000256" key="1">
    <source>
        <dbReference type="ARBA" id="ARBA00038476"/>
    </source>
</evidence>
<gene>
    <name evidence="2" type="ORF">BCV69DRAFT_281590</name>
</gene>
<dbReference type="InterPro" id="IPR029069">
    <property type="entry name" value="HotDog_dom_sf"/>
</dbReference>
<dbReference type="InterPro" id="IPR051490">
    <property type="entry name" value="THEM6_lcsJ_thioesterase"/>
</dbReference>
<dbReference type="GeneID" id="37013767"/>
<dbReference type="Pfam" id="PF13279">
    <property type="entry name" value="4HBT_2"/>
    <property type="match status" value="1"/>
</dbReference>
<accession>A0A316UBJ3</accession>
<dbReference type="PANTHER" id="PTHR12475:SF4">
    <property type="entry name" value="PROTEIN THEM6"/>
    <property type="match status" value="1"/>
</dbReference>
<dbReference type="EMBL" id="KZ819323">
    <property type="protein sequence ID" value="PWN22600.1"/>
    <property type="molecule type" value="Genomic_DNA"/>
</dbReference>
<dbReference type="AlphaFoldDB" id="A0A316UBJ3"/>
<dbReference type="SUPFAM" id="SSF54637">
    <property type="entry name" value="Thioesterase/thiol ester dehydrase-isomerase"/>
    <property type="match status" value="1"/>
</dbReference>